<keyword evidence="5 7" id="KW-1133">Transmembrane helix</keyword>
<feature type="transmembrane region" description="Helical" evidence="7">
    <location>
        <begin position="152"/>
        <end position="175"/>
    </location>
</feature>
<dbReference type="InterPro" id="IPR005614">
    <property type="entry name" value="NrfD-like"/>
</dbReference>
<sequence length="322" mass="35561">MSPMWGSVAQYSTIHWSWAIAIYLFLAGLSSGSIIVALLVKWNRHERSNSSIWDAMIKAGSVVAPVAIFLGLIVLVIDLGRPLSFYWLLIRYNITSVMSLGVLFLLIYTPIVVVFMLLVFERSVIKYPFFAPLESLINLVKSFHSYAKIIEYFLFAAALCVGSYTGFLLSALYAIPLWNSPLLPILFLTSSLSSGVAVNILIGLLFFKSTINAESIKYLLVLDTRVILTELPLLGLFFIGLFYAGGDAPSAAKMALTEGFWAGIFWLGVIGVGLGLPLLTVIIALRSHVYRVGYVVINSMVVILGVLMLRYYIIYAGQIYLG</sequence>
<keyword evidence="3" id="KW-1003">Cell membrane</keyword>
<feature type="transmembrane region" description="Helical" evidence="7">
    <location>
        <begin position="292"/>
        <end position="313"/>
    </location>
</feature>
<reference evidence="9" key="1">
    <citation type="submission" date="2016-08" db="EMBL/GenBank/DDBJ databases">
        <title>Complete genome sequence of the organohalide-respiring Epsilonproteobacterium Sulfurospirillum halorespirans.</title>
        <authorList>
            <person name="Goris T."/>
            <person name="Zimmermann J."/>
            <person name="Schenz B."/>
            <person name="Lemos M."/>
            <person name="Hackermueller J."/>
            <person name="Diekert G."/>
        </authorList>
    </citation>
    <scope>NUCLEOTIDE SEQUENCE [LARGE SCALE GENOMIC DNA]</scope>
    <source>
        <strain>DSM 13726</strain>
        <strain evidence="9">PCE-M2</strain>
    </source>
</reference>
<comment type="similarity">
    <text evidence="2">Belongs to the NrfD family.</text>
</comment>
<evidence type="ECO:0000313" key="9">
    <source>
        <dbReference type="Proteomes" id="UP000094609"/>
    </source>
</evidence>
<evidence type="ECO:0000313" key="8">
    <source>
        <dbReference type="EMBL" id="AOO64110.1"/>
    </source>
</evidence>
<dbReference type="PANTHER" id="PTHR34856:SF2">
    <property type="entry name" value="PROTEIN NRFD"/>
    <property type="match status" value="1"/>
</dbReference>
<dbReference type="InterPro" id="IPR052049">
    <property type="entry name" value="Electron_transfer_protein"/>
</dbReference>
<evidence type="ECO:0000256" key="3">
    <source>
        <dbReference type="ARBA" id="ARBA00022475"/>
    </source>
</evidence>
<evidence type="ECO:0000256" key="2">
    <source>
        <dbReference type="ARBA" id="ARBA00008929"/>
    </source>
</evidence>
<dbReference type="PATRIC" id="fig|1193502.14.peg.319"/>
<dbReference type="GO" id="GO:0005886">
    <property type="term" value="C:plasma membrane"/>
    <property type="evidence" value="ECO:0007669"/>
    <property type="project" value="UniProtKB-SubCell"/>
</dbReference>
<feature type="transmembrane region" description="Helical" evidence="7">
    <location>
        <begin position="264"/>
        <end position="285"/>
    </location>
</feature>
<evidence type="ECO:0000256" key="5">
    <source>
        <dbReference type="ARBA" id="ARBA00022989"/>
    </source>
</evidence>
<dbReference type="EMBL" id="CP017111">
    <property type="protein sequence ID" value="AOO64110.1"/>
    <property type="molecule type" value="Genomic_DNA"/>
</dbReference>
<dbReference type="RefSeq" id="WP_069477075.1">
    <property type="nucleotide sequence ID" value="NZ_CP017111.1"/>
</dbReference>
<keyword evidence="4 7" id="KW-0812">Transmembrane</keyword>
<feature type="transmembrane region" description="Helical" evidence="7">
    <location>
        <begin position="219"/>
        <end position="244"/>
    </location>
</feature>
<evidence type="ECO:0000256" key="4">
    <source>
        <dbReference type="ARBA" id="ARBA00022692"/>
    </source>
</evidence>
<keyword evidence="6 7" id="KW-0472">Membrane</keyword>
<dbReference type="Proteomes" id="UP000094609">
    <property type="component" value="Chromosome"/>
</dbReference>
<proteinExistence type="inferred from homology"/>
<protein>
    <submittedName>
        <fullName evidence="8">Polysulfide reductase-like protein, subunit C</fullName>
    </submittedName>
</protein>
<dbReference type="Pfam" id="PF03916">
    <property type="entry name" value="NrfD"/>
    <property type="match status" value="1"/>
</dbReference>
<evidence type="ECO:0000256" key="1">
    <source>
        <dbReference type="ARBA" id="ARBA00004651"/>
    </source>
</evidence>
<dbReference type="PANTHER" id="PTHR34856">
    <property type="entry name" value="PROTEIN NRFD"/>
    <property type="match status" value="1"/>
</dbReference>
<name>A0A1D7TGP7_9BACT</name>
<keyword evidence="9" id="KW-1185">Reference proteome</keyword>
<evidence type="ECO:0000256" key="7">
    <source>
        <dbReference type="SAM" id="Phobius"/>
    </source>
</evidence>
<comment type="subcellular location">
    <subcellularLocation>
        <location evidence="1">Cell membrane</location>
        <topology evidence="1">Multi-pass membrane protein</topology>
    </subcellularLocation>
</comment>
<dbReference type="KEGG" id="shal:SHALO_0313"/>
<gene>
    <name evidence="8" type="ORF">SHALO_0313</name>
</gene>
<accession>A0A1D7TGP7</accession>
<feature type="transmembrane region" description="Helical" evidence="7">
    <location>
        <begin position="181"/>
        <end position="207"/>
    </location>
</feature>
<evidence type="ECO:0000256" key="6">
    <source>
        <dbReference type="ARBA" id="ARBA00023136"/>
    </source>
</evidence>
<dbReference type="Gene3D" id="1.20.1630.10">
    <property type="entry name" value="Formate dehydrogenase/DMSO reductase domain"/>
    <property type="match status" value="1"/>
</dbReference>
<feature type="transmembrane region" description="Helical" evidence="7">
    <location>
        <begin position="52"/>
        <end position="77"/>
    </location>
</feature>
<organism evidence="8 9">
    <name type="scientific">Sulfurospirillum halorespirans DSM 13726</name>
    <dbReference type="NCBI Taxonomy" id="1193502"/>
    <lineage>
        <taxon>Bacteria</taxon>
        <taxon>Pseudomonadati</taxon>
        <taxon>Campylobacterota</taxon>
        <taxon>Epsilonproteobacteria</taxon>
        <taxon>Campylobacterales</taxon>
        <taxon>Sulfurospirillaceae</taxon>
        <taxon>Sulfurospirillum</taxon>
    </lineage>
</organism>
<dbReference type="STRING" id="1193502.SHALO_0313"/>
<feature type="transmembrane region" description="Helical" evidence="7">
    <location>
        <begin position="20"/>
        <end position="40"/>
    </location>
</feature>
<dbReference type="AlphaFoldDB" id="A0A1D7TGP7"/>
<feature type="transmembrane region" description="Helical" evidence="7">
    <location>
        <begin position="97"/>
        <end position="120"/>
    </location>
</feature>